<proteinExistence type="predicted"/>
<dbReference type="Proteomes" id="UP000297595">
    <property type="component" value="Unassembled WGS sequence"/>
</dbReference>
<sequence>MKVIRRGRSFQGTQKLEETMRTYREDQRGTQIKLEDPGEVSDATQRRQAPQLSEEKQGNEIKRSVNLAKLETADDIRLDHIDMQILFTKQHYMPTLDFNVE</sequence>
<feature type="compositionally biased region" description="Polar residues" evidence="1">
    <location>
        <begin position="42"/>
        <end position="51"/>
    </location>
</feature>
<evidence type="ECO:0000313" key="3">
    <source>
        <dbReference type="Proteomes" id="UP000297595"/>
    </source>
</evidence>
<evidence type="ECO:0000313" key="2">
    <source>
        <dbReference type="EMBL" id="TGJ71103.1"/>
    </source>
</evidence>
<feature type="region of interest" description="Disordered" evidence="1">
    <location>
        <begin position="1"/>
        <end position="60"/>
    </location>
</feature>
<dbReference type="AlphaFoldDB" id="A0A8H2HU00"/>
<evidence type="ECO:0000256" key="1">
    <source>
        <dbReference type="SAM" id="MobiDB-lite"/>
    </source>
</evidence>
<name>A0A8H2HU00_ORBOL</name>
<protein>
    <submittedName>
        <fullName evidence="2">Uncharacterized protein</fullName>
    </submittedName>
</protein>
<comment type="caution">
    <text evidence="2">The sequence shown here is derived from an EMBL/GenBank/DDBJ whole genome shotgun (WGS) entry which is preliminary data.</text>
</comment>
<dbReference type="EMBL" id="SOZJ01000002">
    <property type="protein sequence ID" value="TGJ71103.1"/>
    <property type="molecule type" value="Genomic_DNA"/>
</dbReference>
<accession>A0A8H2HU00</accession>
<reference evidence="2 3" key="1">
    <citation type="submission" date="2019-03" db="EMBL/GenBank/DDBJ databases">
        <title>Nematode-trapping fungi genome.</title>
        <authorList>
            <person name="Vidal-Diez De Ulzurrun G."/>
        </authorList>
    </citation>
    <scope>NUCLEOTIDE SEQUENCE [LARGE SCALE GENOMIC DNA]</scope>
    <source>
        <strain evidence="2 3">TWF154</strain>
    </source>
</reference>
<feature type="compositionally biased region" description="Basic and acidic residues" evidence="1">
    <location>
        <begin position="15"/>
        <end position="36"/>
    </location>
</feature>
<gene>
    <name evidence="2" type="ORF">EYR41_003096</name>
</gene>
<organism evidence="2 3">
    <name type="scientific">Orbilia oligospora</name>
    <name type="common">Nematode-trapping fungus</name>
    <name type="synonym">Arthrobotrys oligospora</name>
    <dbReference type="NCBI Taxonomy" id="2813651"/>
    <lineage>
        <taxon>Eukaryota</taxon>
        <taxon>Fungi</taxon>
        <taxon>Dikarya</taxon>
        <taxon>Ascomycota</taxon>
        <taxon>Pezizomycotina</taxon>
        <taxon>Orbiliomycetes</taxon>
        <taxon>Orbiliales</taxon>
        <taxon>Orbiliaceae</taxon>
        <taxon>Orbilia</taxon>
    </lineage>
</organism>